<dbReference type="SUPFAM" id="SSF56784">
    <property type="entry name" value="HAD-like"/>
    <property type="match status" value="1"/>
</dbReference>
<dbReference type="InterPro" id="IPR006379">
    <property type="entry name" value="HAD-SF_hydro_IIB"/>
</dbReference>
<comment type="similarity">
    <text evidence="5">Belongs to the sucrose phosphatase family.</text>
</comment>
<evidence type="ECO:0000259" key="17">
    <source>
        <dbReference type="Pfam" id="PF08472"/>
    </source>
</evidence>
<keyword evidence="9" id="KW-0378">Hydrolase</keyword>
<dbReference type="Pfam" id="PF05116">
    <property type="entry name" value="S6PP"/>
    <property type="match status" value="1"/>
</dbReference>
<comment type="subunit">
    <text evidence="6">Homodimer.</text>
</comment>
<evidence type="ECO:0000256" key="1">
    <source>
        <dbReference type="ARBA" id="ARBA00001946"/>
    </source>
</evidence>
<dbReference type="SFLD" id="SFLDG01140">
    <property type="entry name" value="C2.B:_Phosphomannomutase_and_P"/>
    <property type="match status" value="1"/>
</dbReference>
<dbReference type="InterPro" id="IPR006380">
    <property type="entry name" value="SPP-like_dom"/>
</dbReference>
<dbReference type="Pfam" id="PF02544">
    <property type="entry name" value="Steroid_dh"/>
    <property type="match status" value="1"/>
</dbReference>
<keyword evidence="12 14" id="KW-0472">Membrane</keyword>
<evidence type="ECO:0000256" key="11">
    <source>
        <dbReference type="ARBA" id="ARBA00022989"/>
    </source>
</evidence>
<evidence type="ECO:0000256" key="2">
    <source>
        <dbReference type="ARBA" id="ARBA00003645"/>
    </source>
</evidence>
<evidence type="ECO:0000256" key="12">
    <source>
        <dbReference type="ARBA" id="ARBA00023136"/>
    </source>
</evidence>
<organism evidence="18 19">
    <name type="scientific">Morella rubra</name>
    <name type="common">Chinese bayberry</name>
    <dbReference type="NCBI Taxonomy" id="262757"/>
    <lineage>
        <taxon>Eukaryota</taxon>
        <taxon>Viridiplantae</taxon>
        <taxon>Streptophyta</taxon>
        <taxon>Embryophyta</taxon>
        <taxon>Tracheophyta</taxon>
        <taxon>Spermatophyta</taxon>
        <taxon>Magnoliopsida</taxon>
        <taxon>eudicotyledons</taxon>
        <taxon>Gunneridae</taxon>
        <taxon>Pentapetalae</taxon>
        <taxon>rosids</taxon>
        <taxon>fabids</taxon>
        <taxon>Fagales</taxon>
        <taxon>Myricaceae</taxon>
        <taxon>Morella</taxon>
    </lineage>
</organism>
<feature type="transmembrane region" description="Helical" evidence="14">
    <location>
        <begin position="71"/>
        <end position="89"/>
    </location>
</feature>
<feature type="domain" description="Sucrose-phosphatase C-terminal" evidence="17">
    <location>
        <begin position="575"/>
        <end position="704"/>
    </location>
</feature>
<comment type="pathway">
    <text evidence="4">Glycan biosynthesis; sucrose biosynthesis; sucrose from D-fructose 6-phosphate and UDP-alpha-D-glucose: step 2/2.</text>
</comment>
<dbReference type="GO" id="GO:0016020">
    <property type="term" value="C:membrane"/>
    <property type="evidence" value="ECO:0007669"/>
    <property type="project" value="UniProtKB-SubCell"/>
</dbReference>
<dbReference type="PANTHER" id="PTHR46521:SF8">
    <property type="entry name" value="SUCROSE-PHOSPHATASE 3A-RELATED"/>
    <property type="match status" value="1"/>
</dbReference>
<dbReference type="Gene3D" id="3.90.1070.10">
    <property type="match status" value="1"/>
</dbReference>
<proteinExistence type="inferred from homology"/>
<evidence type="ECO:0000313" key="18">
    <source>
        <dbReference type="EMBL" id="KAB1225467.1"/>
    </source>
</evidence>
<keyword evidence="8 14" id="KW-0812">Transmembrane</keyword>
<comment type="caution">
    <text evidence="18">The sequence shown here is derived from an EMBL/GenBank/DDBJ whole genome shotgun (WGS) entry which is preliminary data.</text>
</comment>
<dbReference type="InterPro" id="IPR036412">
    <property type="entry name" value="HAD-like_sf"/>
</dbReference>
<comment type="catalytic activity">
    <reaction evidence="13">
        <text>sucrose 6(F)-phosphate + H2O = sucrose + phosphate</text>
        <dbReference type="Rhea" id="RHEA:19289"/>
        <dbReference type="ChEBI" id="CHEBI:15377"/>
        <dbReference type="ChEBI" id="CHEBI:17992"/>
        <dbReference type="ChEBI" id="CHEBI:43474"/>
        <dbReference type="ChEBI" id="CHEBI:57723"/>
        <dbReference type="EC" id="3.1.3.24"/>
    </reaction>
</comment>
<evidence type="ECO:0000256" key="14">
    <source>
        <dbReference type="SAM" id="Phobius"/>
    </source>
</evidence>
<evidence type="ECO:0000256" key="13">
    <source>
        <dbReference type="ARBA" id="ARBA00048036"/>
    </source>
</evidence>
<dbReference type="InterPro" id="IPR051518">
    <property type="entry name" value="Sucrose_Phosphatase"/>
</dbReference>
<dbReference type="GO" id="GO:0050307">
    <property type="term" value="F:sucrose-phosphate phosphatase activity"/>
    <property type="evidence" value="ECO:0007669"/>
    <property type="project" value="UniProtKB-EC"/>
</dbReference>
<dbReference type="SFLD" id="SFLDF00043">
    <property type="entry name" value="sucrose-phosphatase"/>
    <property type="match status" value="1"/>
</dbReference>
<comment type="subcellular location">
    <subcellularLocation>
        <location evidence="3">Membrane</location>
        <topology evidence="3">Multi-pass membrane protein</topology>
    </subcellularLocation>
</comment>
<dbReference type="OrthoDB" id="531008at2759"/>
<dbReference type="CDD" id="cd02605">
    <property type="entry name" value="HAD_SPP"/>
    <property type="match status" value="1"/>
</dbReference>
<reference evidence="18 19" key="1">
    <citation type="journal article" date="2019" name="Plant Biotechnol. J.">
        <title>The red bayberry genome and genetic basis of sex determination.</title>
        <authorList>
            <person name="Jia H.M."/>
            <person name="Jia H.J."/>
            <person name="Cai Q.L."/>
            <person name="Wang Y."/>
            <person name="Zhao H.B."/>
            <person name="Yang W.F."/>
            <person name="Wang G.Y."/>
            <person name="Li Y.H."/>
            <person name="Zhan D.L."/>
            <person name="Shen Y.T."/>
            <person name="Niu Q.F."/>
            <person name="Chang L."/>
            <person name="Qiu J."/>
            <person name="Zhao L."/>
            <person name="Xie H.B."/>
            <person name="Fu W.Y."/>
            <person name="Jin J."/>
            <person name="Li X.W."/>
            <person name="Jiao Y."/>
            <person name="Zhou C.C."/>
            <person name="Tu T."/>
            <person name="Chai C.Y."/>
            <person name="Gao J.L."/>
            <person name="Fan L.J."/>
            <person name="van de Weg E."/>
            <person name="Wang J.Y."/>
            <person name="Gao Z.S."/>
        </authorList>
    </citation>
    <scope>NUCLEOTIDE SEQUENCE [LARGE SCALE GENOMIC DNA]</scope>
    <source>
        <tissue evidence="18">Leaves</tissue>
    </source>
</reference>
<comment type="function">
    <text evidence="2">Catalyzes the final step of sucrose synthesis.</text>
</comment>
<sequence>MAVSNSLSFLFPPPPIIFVTAMSVISFTSLAYTGFSEIRGKHLQYSKFWNVASPKASKTKQIKLSSRTGMLLLYTPAFLAGLASFVLFPSQDLRFLLLDSALTLHFFKRIFEVLFIHKFSGGMVLDSAIPISLSYFLSTATMIYAQNLTQGIPEPSVDLKYPGILLFLIGISGNFYHHYRLSKLRGEGDKEYRIPKGGLFDLVICPHYLFEIIGFLGISSISQTLYAFSFTLGTVFYLMGRSYATRRWYFSKFEDFNEDVKALIPLFYDVKEQQEEQKNRKRKDKSMIDRRLMDRLNGSASLMIVSDLDSTMVDHSDPANLSLLRFNALWEAYYRHDSLLVFSTGRSPTSYKKLKKEKPLLSPDITIMSVGTEITYGESMVPDTAWTQHLNRKWDRDIVLEETAKFPELSPQSEIQQRPHKVSFFVEKVKALQIMNVLPGHLEKRGLDVKIIYSSGIALDILPQGAGKGQALEYLLKNFKVDGKVPQNTLVCGDSGNDAELFSVPEVYGVMVSNAQEELMQWYTHNGKNNPKIIHAAERCAAGIIQAIGSFSLGPNVSPRDIRDFQKCKVDIFSPGHEVVKFYLFYERWRRAEVDKSERFVQNLKTLFCPFGIFVHPSGVEQPFHQWIDSMARLYGDKEGHRFQIWIDRLSSAQIGADTWLLKFDKWELSGDELQCGVTTVLMSLKQAEVPDEFTWMHMHQTWRDGSRAREQTVWCF</sequence>
<dbReference type="UniPathway" id="UPA00371">
    <property type="reaction ID" value="UER00546"/>
</dbReference>
<dbReference type="GO" id="GO:0000287">
    <property type="term" value="F:magnesium ion binding"/>
    <property type="evidence" value="ECO:0007669"/>
    <property type="project" value="InterPro"/>
</dbReference>
<protein>
    <recommendedName>
        <fullName evidence="7">sucrose-phosphate phosphatase</fullName>
        <ecNumber evidence="7">3.1.3.24</ecNumber>
    </recommendedName>
</protein>
<evidence type="ECO:0000256" key="4">
    <source>
        <dbReference type="ARBA" id="ARBA00005070"/>
    </source>
</evidence>
<dbReference type="SUPFAM" id="SSF54427">
    <property type="entry name" value="NTF2-like"/>
    <property type="match status" value="1"/>
</dbReference>
<dbReference type="Proteomes" id="UP000516437">
    <property type="component" value="Chromosome 1"/>
</dbReference>
<dbReference type="NCBIfam" id="TIGR01482">
    <property type="entry name" value="SPP-subfamily"/>
    <property type="match status" value="1"/>
</dbReference>
<dbReference type="GO" id="GO:0016627">
    <property type="term" value="F:oxidoreductase activity, acting on the CH-CH group of donors"/>
    <property type="evidence" value="ECO:0007669"/>
    <property type="project" value="InterPro"/>
</dbReference>
<dbReference type="InterPro" id="IPR012847">
    <property type="entry name" value="Sucrose_phosphatase_pln/cyn"/>
</dbReference>
<feature type="transmembrane region" description="Helical" evidence="14">
    <location>
        <begin position="16"/>
        <end position="35"/>
    </location>
</feature>
<dbReference type="GO" id="GO:0005986">
    <property type="term" value="P:sucrose biosynthetic process"/>
    <property type="evidence" value="ECO:0007669"/>
    <property type="project" value="UniProtKB-UniPathway"/>
</dbReference>
<evidence type="ECO:0000256" key="10">
    <source>
        <dbReference type="ARBA" id="ARBA00022842"/>
    </source>
</evidence>
<dbReference type="EMBL" id="RXIC02000019">
    <property type="protein sequence ID" value="KAB1225467.1"/>
    <property type="molecule type" value="Genomic_DNA"/>
</dbReference>
<gene>
    <name evidence="18" type="ORF">CJ030_MR1G019349</name>
</gene>
<dbReference type="Pfam" id="PF08472">
    <property type="entry name" value="S6PP_C"/>
    <property type="match status" value="1"/>
</dbReference>
<dbReference type="NCBIfam" id="TIGR01484">
    <property type="entry name" value="HAD-SF-IIB"/>
    <property type="match status" value="1"/>
</dbReference>
<dbReference type="InterPro" id="IPR032710">
    <property type="entry name" value="NTF2-like_dom_sf"/>
</dbReference>
<dbReference type="InterPro" id="IPR001104">
    <property type="entry name" value="3-oxo-5_a-steroid_4-DH_C"/>
</dbReference>
<dbReference type="GO" id="GO:0006629">
    <property type="term" value="P:lipid metabolic process"/>
    <property type="evidence" value="ECO:0007669"/>
    <property type="project" value="InterPro"/>
</dbReference>
<dbReference type="Gene3D" id="3.40.50.1000">
    <property type="entry name" value="HAD superfamily/HAD-like"/>
    <property type="match status" value="1"/>
</dbReference>
<feature type="domain" description="Sucrose phosphatase-like" evidence="16">
    <location>
        <begin position="301"/>
        <end position="551"/>
    </location>
</feature>
<dbReference type="PANTHER" id="PTHR46521">
    <property type="entry name" value="SUCROSE-PHOSPHATASE 2-RELATED"/>
    <property type="match status" value="1"/>
</dbReference>
<comment type="cofactor">
    <cofactor evidence="1">
        <name>Mg(2+)</name>
        <dbReference type="ChEBI" id="CHEBI:18420"/>
    </cofactor>
</comment>
<evidence type="ECO:0000256" key="6">
    <source>
        <dbReference type="ARBA" id="ARBA00011738"/>
    </source>
</evidence>
<evidence type="ECO:0000259" key="16">
    <source>
        <dbReference type="Pfam" id="PF05116"/>
    </source>
</evidence>
<evidence type="ECO:0000313" key="19">
    <source>
        <dbReference type="Proteomes" id="UP000516437"/>
    </source>
</evidence>
<dbReference type="AlphaFoldDB" id="A0A6A1WNQ1"/>
<dbReference type="InterPro" id="IPR013679">
    <property type="entry name" value="SPP_C"/>
</dbReference>
<dbReference type="SFLD" id="SFLDG01141">
    <property type="entry name" value="C2.B.1:_Sucrose_Phosphatase_Li"/>
    <property type="match status" value="1"/>
</dbReference>
<evidence type="ECO:0000256" key="5">
    <source>
        <dbReference type="ARBA" id="ARBA00007211"/>
    </source>
</evidence>
<evidence type="ECO:0000256" key="9">
    <source>
        <dbReference type="ARBA" id="ARBA00022801"/>
    </source>
</evidence>
<evidence type="ECO:0000256" key="7">
    <source>
        <dbReference type="ARBA" id="ARBA00013112"/>
    </source>
</evidence>
<keyword evidence="19" id="KW-1185">Reference proteome</keyword>
<dbReference type="Gene3D" id="3.10.450.50">
    <property type="match status" value="1"/>
</dbReference>
<dbReference type="InterPro" id="IPR023214">
    <property type="entry name" value="HAD_sf"/>
</dbReference>
<dbReference type="PROSITE" id="PS50244">
    <property type="entry name" value="S5A_REDUCTASE"/>
    <property type="match status" value="1"/>
</dbReference>
<feature type="domain" description="3-oxo-5-alpha-steroid 4-dehydrogenase C-terminal" evidence="15">
    <location>
        <begin position="162"/>
        <end position="268"/>
    </location>
</feature>
<keyword evidence="10" id="KW-0460">Magnesium</keyword>
<dbReference type="SFLD" id="SFLDS00003">
    <property type="entry name" value="Haloacid_Dehalogenase"/>
    <property type="match status" value="1"/>
</dbReference>
<evidence type="ECO:0000259" key="15">
    <source>
        <dbReference type="Pfam" id="PF02544"/>
    </source>
</evidence>
<keyword evidence="11 14" id="KW-1133">Transmembrane helix</keyword>
<name>A0A6A1WNQ1_9ROSI</name>
<accession>A0A6A1WNQ1</accession>
<dbReference type="EC" id="3.1.3.24" evidence="7"/>
<dbReference type="NCBIfam" id="TIGR01485">
    <property type="entry name" value="SPP_plant-cyano"/>
    <property type="match status" value="1"/>
</dbReference>
<evidence type="ECO:0000256" key="3">
    <source>
        <dbReference type="ARBA" id="ARBA00004141"/>
    </source>
</evidence>
<evidence type="ECO:0000256" key="8">
    <source>
        <dbReference type="ARBA" id="ARBA00022692"/>
    </source>
</evidence>